<dbReference type="InterPro" id="IPR006483">
    <property type="entry name" value="CRISPR-assoc_Cas3_HD"/>
</dbReference>
<dbReference type="InterPro" id="IPR014001">
    <property type="entry name" value="Helicase_ATP-bd"/>
</dbReference>
<dbReference type="Pfam" id="PF22590">
    <property type="entry name" value="Cas3-like_C_2"/>
    <property type="match status" value="1"/>
</dbReference>
<dbReference type="InterPro" id="IPR006674">
    <property type="entry name" value="HD_domain"/>
</dbReference>
<dbReference type="GO" id="GO:0003723">
    <property type="term" value="F:RNA binding"/>
    <property type="evidence" value="ECO:0007669"/>
    <property type="project" value="TreeGrafter"/>
</dbReference>
<dbReference type="NCBIfam" id="TIGR00277">
    <property type="entry name" value="HDIG"/>
    <property type="match status" value="1"/>
</dbReference>
<dbReference type="InterPro" id="IPR054712">
    <property type="entry name" value="Cas3-like_dom"/>
</dbReference>
<dbReference type="GO" id="GO:0003724">
    <property type="term" value="F:RNA helicase activity"/>
    <property type="evidence" value="ECO:0007669"/>
    <property type="project" value="TreeGrafter"/>
</dbReference>
<dbReference type="Proteomes" id="UP000824065">
    <property type="component" value="Unassembled WGS sequence"/>
</dbReference>
<dbReference type="InterPro" id="IPR027417">
    <property type="entry name" value="P-loop_NTPase"/>
</dbReference>
<keyword evidence="5" id="KW-0051">Antiviral defense</keyword>
<dbReference type="SUPFAM" id="SSF52540">
    <property type="entry name" value="P-loop containing nucleoside triphosphate hydrolases"/>
    <property type="match status" value="1"/>
</dbReference>
<dbReference type="Gene3D" id="1.10.3210.10">
    <property type="entry name" value="Hypothetical protein af1432"/>
    <property type="match status" value="1"/>
</dbReference>
<feature type="domain" description="HD Cas3-type" evidence="7">
    <location>
        <begin position="16"/>
        <end position="173"/>
    </location>
</feature>
<keyword evidence="3" id="KW-0347">Helicase</keyword>
<proteinExistence type="predicted"/>
<dbReference type="InterPro" id="IPR006675">
    <property type="entry name" value="HDIG_dom"/>
</dbReference>
<evidence type="ECO:0000256" key="1">
    <source>
        <dbReference type="ARBA" id="ARBA00022741"/>
    </source>
</evidence>
<comment type="caution">
    <text evidence="8">The sequence shown here is derived from an EMBL/GenBank/DDBJ whole genome shotgun (WGS) entry which is preliminary data.</text>
</comment>
<feature type="domain" description="Helicase ATP-binding" evidence="6">
    <location>
        <begin position="227"/>
        <end position="413"/>
    </location>
</feature>
<dbReference type="PANTHER" id="PTHR47963:SF9">
    <property type="entry name" value="CRISPR-ASSOCIATED ENDONUCLEASE_HELICASE CAS3"/>
    <property type="match status" value="1"/>
</dbReference>
<keyword evidence="8" id="KW-0255">Endonuclease</keyword>
<gene>
    <name evidence="8" type="ORF">H9725_04820</name>
</gene>
<keyword evidence="1" id="KW-0547">Nucleotide-binding</keyword>
<evidence type="ECO:0000313" key="9">
    <source>
        <dbReference type="Proteomes" id="UP000824065"/>
    </source>
</evidence>
<dbReference type="InterPro" id="IPR011545">
    <property type="entry name" value="DEAD/DEAH_box_helicase_dom"/>
</dbReference>
<reference evidence="8" key="2">
    <citation type="submission" date="2021-04" db="EMBL/GenBank/DDBJ databases">
        <authorList>
            <person name="Gilroy R."/>
        </authorList>
    </citation>
    <scope>NUCLEOTIDE SEQUENCE</scope>
    <source>
        <strain evidence="8">ChiBcec16-3735</strain>
    </source>
</reference>
<dbReference type="Pfam" id="PF01966">
    <property type="entry name" value="HD"/>
    <property type="match status" value="1"/>
</dbReference>
<dbReference type="GO" id="GO:0016787">
    <property type="term" value="F:hydrolase activity"/>
    <property type="evidence" value="ECO:0007669"/>
    <property type="project" value="UniProtKB-KW"/>
</dbReference>
<dbReference type="CDD" id="cd17930">
    <property type="entry name" value="DEXHc_cas3"/>
    <property type="match status" value="1"/>
</dbReference>
<dbReference type="SUPFAM" id="SSF109604">
    <property type="entry name" value="HD-domain/PDEase-like"/>
    <property type="match status" value="1"/>
</dbReference>
<dbReference type="PROSITE" id="PS51643">
    <property type="entry name" value="HD_CAS3"/>
    <property type="match status" value="1"/>
</dbReference>
<dbReference type="SMART" id="SM00471">
    <property type="entry name" value="HDc"/>
    <property type="match status" value="1"/>
</dbReference>
<keyword evidence="2" id="KW-0378">Hydrolase</keyword>
<dbReference type="PANTHER" id="PTHR47963">
    <property type="entry name" value="DEAD-BOX ATP-DEPENDENT RNA HELICASE 47, MITOCHONDRIAL"/>
    <property type="match status" value="1"/>
</dbReference>
<accession>A0A9D2FEX7</accession>
<dbReference type="GO" id="GO:0051607">
    <property type="term" value="P:defense response to virus"/>
    <property type="evidence" value="ECO:0007669"/>
    <property type="project" value="UniProtKB-KW"/>
</dbReference>
<evidence type="ECO:0000256" key="4">
    <source>
        <dbReference type="ARBA" id="ARBA00022840"/>
    </source>
</evidence>
<protein>
    <submittedName>
        <fullName evidence="8">CRISPR-associated endonuclease Cas3</fullName>
    </submittedName>
</protein>
<dbReference type="CDD" id="cd09641">
    <property type="entry name" value="Cas3''_I"/>
    <property type="match status" value="1"/>
</dbReference>
<dbReference type="NCBIfam" id="TIGR01596">
    <property type="entry name" value="cas3_HD"/>
    <property type="match status" value="1"/>
</dbReference>
<dbReference type="EMBL" id="DXBJ01000032">
    <property type="protein sequence ID" value="HIZ57889.1"/>
    <property type="molecule type" value="Genomic_DNA"/>
</dbReference>
<organism evidence="8 9">
    <name type="scientific">Candidatus Faecalibacterium gallistercoris</name>
    <dbReference type="NCBI Taxonomy" id="2838579"/>
    <lineage>
        <taxon>Bacteria</taxon>
        <taxon>Bacillati</taxon>
        <taxon>Bacillota</taxon>
        <taxon>Clostridia</taxon>
        <taxon>Eubacteriales</taxon>
        <taxon>Oscillospiraceae</taxon>
        <taxon>Faecalibacterium</taxon>
    </lineage>
</organism>
<dbReference type="GO" id="GO:0004519">
    <property type="term" value="F:endonuclease activity"/>
    <property type="evidence" value="ECO:0007669"/>
    <property type="project" value="UniProtKB-KW"/>
</dbReference>
<keyword evidence="8" id="KW-0540">Nuclease</keyword>
<keyword evidence="4" id="KW-0067">ATP-binding</keyword>
<dbReference type="AlphaFoldDB" id="A0A9D2FEX7"/>
<name>A0A9D2FEX7_9FIRM</name>
<evidence type="ECO:0000313" key="8">
    <source>
        <dbReference type="EMBL" id="HIZ57889.1"/>
    </source>
</evidence>
<dbReference type="InterPro" id="IPR050547">
    <property type="entry name" value="DEAD_box_RNA_helicases"/>
</dbReference>
<dbReference type="InterPro" id="IPR003607">
    <property type="entry name" value="HD/PDEase_dom"/>
</dbReference>
<evidence type="ECO:0000256" key="2">
    <source>
        <dbReference type="ARBA" id="ARBA00022801"/>
    </source>
</evidence>
<evidence type="ECO:0000259" key="7">
    <source>
        <dbReference type="PROSITE" id="PS51643"/>
    </source>
</evidence>
<evidence type="ECO:0000259" key="6">
    <source>
        <dbReference type="PROSITE" id="PS51192"/>
    </source>
</evidence>
<reference evidence="8" key="1">
    <citation type="journal article" date="2021" name="PeerJ">
        <title>Extensive microbial diversity within the chicken gut microbiome revealed by metagenomics and culture.</title>
        <authorList>
            <person name="Gilroy R."/>
            <person name="Ravi A."/>
            <person name="Getino M."/>
            <person name="Pursley I."/>
            <person name="Horton D.L."/>
            <person name="Alikhan N.F."/>
            <person name="Baker D."/>
            <person name="Gharbi K."/>
            <person name="Hall N."/>
            <person name="Watson M."/>
            <person name="Adriaenssens E.M."/>
            <person name="Foster-Nyarko E."/>
            <person name="Jarju S."/>
            <person name="Secka A."/>
            <person name="Antonio M."/>
            <person name="Oren A."/>
            <person name="Chaudhuri R.R."/>
            <person name="La Ragione R."/>
            <person name="Hildebrand F."/>
            <person name="Pallen M.J."/>
        </authorList>
    </citation>
    <scope>NUCLEOTIDE SEQUENCE</scope>
    <source>
        <strain evidence="8">ChiBcec16-3735</strain>
    </source>
</reference>
<dbReference type="Gene3D" id="3.40.50.300">
    <property type="entry name" value="P-loop containing nucleotide triphosphate hydrolases"/>
    <property type="match status" value="2"/>
</dbReference>
<dbReference type="GO" id="GO:0005524">
    <property type="term" value="F:ATP binding"/>
    <property type="evidence" value="ECO:0007669"/>
    <property type="project" value="UniProtKB-KW"/>
</dbReference>
<evidence type="ECO:0000256" key="5">
    <source>
        <dbReference type="ARBA" id="ARBA00023118"/>
    </source>
</evidence>
<sequence length="723" mass="79320">MQSQHSTAFLAHLSEDKSRVQTVLEHLEGTAALAGQFALPFGGDEQARLAGMLHDIGKYSEAFQSRLQGSSCTVDHSTAGAQEAFRLRQPEAAFAIAGHHSGLPDGGSSTDRSERPTLFGRLKKAVEPCEAWSREVQPSLSSAKRPAQIAPDNLSEAFYTRMLYSCLVDADFLDTEAFMREEPAPRGGYAPLSDLFQKLRQHIAPWLTPSNALNRKRCEILQRCLDAGRERPAGLYTLTVPTGGGKTVSSLAFALAHAVAHNLSRVIYVIPYTSIIDQTADTFRSILGDENVLEHHSGADYFASDDAVDAALYRKSLATENWDAPVIVTTAVQFFESLYSNRPSRCRKLHNIANSVVIFDEAQTLPIHSLLPCVEAIGQLVQSYRVTAVLCTATQPALQPLFAQLAPRLSMQELCPDTQSLYDFFHRTTLCQAGALSEEALASRLNAQPQTLCVVNRRSTAQKLYAMLEAEGRYCLTTLLCPADRKRLLNEIRARLLDGKPCRVVSTSLIEAGVDVDFPAAWREEAGLDSILQTAGRCNREGLRPAAESLVTIFRLEGQRAPAMIRPNVDSTRNVLSHFADPASPQAIEAYFSFYRTLKGDDALDQKGILDAFRRGYQGCALPFATVAEQFHLIDSPTVTLYLSLQESQPLIAQLQAGRPSRALYRKLGQYAVQIYPSHLQALLDAGAAELLDGASYRLTDPSLYDRNTGLSLEVDTGNALLI</sequence>
<dbReference type="Pfam" id="PF00270">
    <property type="entry name" value="DEAD"/>
    <property type="match status" value="1"/>
</dbReference>
<evidence type="ECO:0000256" key="3">
    <source>
        <dbReference type="ARBA" id="ARBA00022806"/>
    </source>
</evidence>
<dbReference type="PROSITE" id="PS51192">
    <property type="entry name" value="HELICASE_ATP_BIND_1"/>
    <property type="match status" value="1"/>
</dbReference>
<dbReference type="SMART" id="SM00487">
    <property type="entry name" value="DEXDc"/>
    <property type="match status" value="1"/>
</dbReference>